<dbReference type="EMBL" id="JBFXLT010000120">
    <property type="protein sequence ID" value="KAL2808128.1"/>
    <property type="molecule type" value="Genomic_DNA"/>
</dbReference>
<proteinExistence type="predicted"/>
<name>A0ABR4GY42_9EURO</name>
<reference evidence="2 3" key="1">
    <citation type="submission" date="2024-07" db="EMBL/GenBank/DDBJ databases">
        <title>Section-level genome sequencing and comparative genomics of Aspergillus sections Usti and Cavernicolus.</title>
        <authorList>
            <consortium name="Lawrence Berkeley National Laboratory"/>
            <person name="Nybo J.L."/>
            <person name="Vesth T.C."/>
            <person name="Theobald S."/>
            <person name="Frisvad J.C."/>
            <person name="Larsen T.O."/>
            <person name="Kjaerboelling I."/>
            <person name="Rothschild-Mancinelli K."/>
            <person name="Lyhne E.K."/>
            <person name="Kogle M.E."/>
            <person name="Barry K."/>
            <person name="Clum A."/>
            <person name="Na H."/>
            <person name="Ledsgaard L."/>
            <person name="Lin J."/>
            <person name="Lipzen A."/>
            <person name="Kuo A."/>
            <person name="Riley R."/>
            <person name="Mondo S."/>
            <person name="Labutti K."/>
            <person name="Haridas S."/>
            <person name="Pangalinan J."/>
            <person name="Salamov A.A."/>
            <person name="Simmons B.A."/>
            <person name="Magnuson J.K."/>
            <person name="Chen J."/>
            <person name="Drula E."/>
            <person name="Henrissat B."/>
            <person name="Wiebenga A."/>
            <person name="Lubbers R.J."/>
            <person name="Gomes A.C."/>
            <person name="Makela M.R."/>
            <person name="Stajich J."/>
            <person name="Grigoriev I.V."/>
            <person name="Mortensen U.H."/>
            <person name="De Vries R.P."/>
            <person name="Baker S.E."/>
            <person name="Andersen M.R."/>
        </authorList>
    </citation>
    <scope>NUCLEOTIDE SEQUENCE [LARGE SCALE GENOMIC DNA]</scope>
    <source>
        <strain evidence="2 3">CBS 588.65</strain>
    </source>
</reference>
<organism evidence="2 3">
    <name type="scientific">Aspergillus granulosus</name>
    <dbReference type="NCBI Taxonomy" id="176169"/>
    <lineage>
        <taxon>Eukaryota</taxon>
        <taxon>Fungi</taxon>
        <taxon>Dikarya</taxon>
        <taxon>Ascomycota</taxon>
        <taxon>Pezizomycotina</taxon>
        <taxon>Eurotiomycetes</taxon>
        <taxon>Eurotiomycetidae</taxon>
        <taxon>Eurotiales</taxon>
        <taxon>Aspergillaceae</taxon>
        <taxon>Aspergillus</taxon>
        <taxon>Aspergillus subgen. Nidulantes</taxon>
    </lineage>
</organism>
<accession>A0ABR4GY42</accession>
<protein>
    <submittedName>
        <fullName evidence="2">Uncharacterized protein</fullName>
    </submittedName>
</protein>
<keyword evidence="3" id="KW-1185">Reference proteome</keyword>
<gene>
    <name evidence="2" type="ORF">BJX63DRAFT_424832</name>
</gene>
<evidence type="ECO:0000313" key="2">
    <source>
        <dbReference type="EMBL" id="KAL2808128.1"/>
    </source>
</evidence>
<evidence type="ECO:0000313" key="3">
    <source>
        <dbReference type="Proteomes" id="UP001610334"/>
    </source>
</evidence>
<sequence length="377" mass="43423">MSGWTRPRASSTEILPISSEELAHCRRDRDFTNVLDIQNCWHTGFLRKLREHGHNSPFLWEDLQESEHARSQCIDSFLDIYGMEYWGDQEKRVKYLMPDSIARDDVLKYPENRTQLKDTLVLLLKKKADDFLKKGDGFRQSQSRIETALPTSEEKPTPNKFAPVKSIAVKRLTSEDLEFLLEEHEGSGEGENTTRASTNRDKEKTEAEVPPSPVFVPMSQNMSMTEPTPIPVVPTNITSTTTTRHYRHDTFFLITTDGPRPTAAAWHKYKDFNAASSFILHMGRARGLESLWWTAEAQMMIDGQNGFGQADYVHAAKYVIAEASITLEWSGETILVRWDNNTDWHVVRQMVHKAWMIRELGFQMIDVFKVKVLLHLH</sequence>
<feature type="region of interest" description="Disordered" evidence="1">
    <location>
        <begin position="181"/>
        <end position="215"/>
    </location>
</feature>
<comment type="caution">
    <text evidence="2">The sequence shown here is derived from an EMBL/GenBank/DDBJ whole genome shotgun (WGS) entry which is preliminary data.</text>
</comment>
<evidence type="ECO:0000256" key="1">
    <source>
        <dbReference type="SAM" id="MobiDB-lite"/>
    </source>
</evidence>
<feature type="compositionally biased region" description="Basic and acidic residues" evidence="1">
    <location>
        <begin position="198"/>
        <end position="207"/>
    </location>
</feature>
<dbReference type="Proteomes" id="UP001610334">
    <property type="component" value="Unassembled WGS sequence"/>
</dbReference>